<keyword evidence="8 13" id="KW-1133">Transmembrane helix</keyword>
<dbReference type="EMBL" id="PZZZ01000003">
    <property type="protein sequence ID" value="PTM96417.1"/>
    <property type="molecule type" value="Genomic_DNA"/>
</dbReference>
<dbReference type="GO" id="GO:0006099">
    <property type="term" value="P:tricarboxylic acid cycle"/>
    <property type="evidence" value="ECO:0007669"/>
    <property type="project" value="InterPro"/>
</dbReference>
<dbReference type="CDD" id="cd03499">
    <property type="entry name" value="SQR_TypeC_SdhC"/>
    <property type="match status" value="1"/>
</dbReference>
<dbReference type="GO" id="GO:0016020">
    <property type="term" value="C:membrane"/>
    <property type="evidence" value="ECO:0007669"/>
    <property type="project" value="UniProtKB-SubCell"/>
</dbReference>
<dbReference type="GO" id="GO:0009055">
    <property type="term" value="F:electron transfer activity"/>
    <property type="evidence" value="ECO:0007669"/>
    <property type="project" value="InterPro"/>
</dbReference>
<dbReference type="Gene3D" id="1.20.1300.10">
    <property type="entry name" value="Fumarate reductase/succinate dehydrogenase, transmembrane subunit"/>
    <property type="match status" value="1"/>
</dbReference>
<evidence type="ECO:0000256" key="8">
    <source>
        <dbReference type="ARBA" id="ARBA00022989"/>
    </source>
</evidence>
<dbReference type="AlphaFoldDB" id="A0A2T5BBQ2"/>
<evidence type="ECO:0000256" key="1">
    <source>
        <dbReference type="ARBA" id="ARBA00004050"/>
    </source>
</evidence>
<evidence type="ECO:0000256" key="4">
    <source>
        <dbReference type="ARBA" id="ARBA00020076"/>
    </source>
</evidence>
<proteinExistence type="inferred from homology"/>
<evidence type="ECO:0000256" key="11">
    <source>
        <dbReference type="ARBA" id="ARBA00025912"/>
    </source>
</evidence>
<dbReference type="Proteomes" id="UP000241247">
    <property type="component" value="Unassembled WGS sequence"/>
</dbReference>
<keyword evidence="10 13" id="KW-0472">Membrane</keyword>
<dbReference type="InterPro" id="IPR014314">
    <property type="entry name" value="Succ_DH_cytb556"/>
</dbReference>
<dbReference type="NCBIfam" id="TIGR02970">
    <property type="entry name" value="succ_dehyd_cytB"/>
    <property type="match status" value="1"/>
</dbReference>
<dbReference type="OrthoDB" id="9799441at2"/>
<organism evidence="14 15">
    <name type="scientific">Mycoplana dimorpha</name>
    <dbReference type="NCBI Taxonomy" id="28320"/>
    <lineage>
        <taxon>Bacteria</taxon>
        <taxon>Pseudomonadati</taxon>
        <taxon>Pseudomonadota</taxon>
        <taxon>Alphaproteobacteria</taxon>
        <taxon>Hyphomicrobiales</taxon>
        <taxon>Rhizobiaceae</taxon>
        <taxon>Mycoplana</taxon>
    </lineage>
</organism>
<evidence type="ECO:0000256" key="9">
    <source>
        <dbReference type="ARBA" id="ARBA00023004"/>
    </source>
</evidence>
<dbReference type="PROSITE" id="PS01001">
    <property type="entry name" value="SDH_CYT_2"/>
    <property type="match status" value="1"/>
</dbReference>
<comment type="function">
    <text evidence="1">Membrane-anchoring subunit of succinate dehydrogenase (SDH).</text>
</comment>
<evidence type="ECO:0000256" key="2">
    <source>
        <dbReference type="ARBA" id="ARBA00004141"/>
    </source>
</evidence>
<evidence type="ECO:0000256" key="13">
    <source>
        <dbReference type="SAM" id="Phobius"/>
    </source>
</evidence>
<comment type="cofactor">
    <cofactor evidence="12">
        <name>heme</name>
        <dbReference type="ChEBI" id="CHEBI:30413"/>
    </cofactor>
    <text evidence="12">The heme is bound between the two transmembrane subunits.</text>
</comment>
<evidence type="ECO:0000256" key="10">
    <source>
        <dbReference type="ARBA" id="ARBA00023136"/>
    </source>
</evidence>
<gene>
    <name evidence="14" type="ORF">C7449_103436</name>
</gene>
<feature type="transmembrane region" description="Helical" evidence="13">
    <location>
        <begin position="35"/>
        <end position="53"/>
    </location>
</feature>
<keyword evidence="6 13" id="KW-0812">Transmembrane</keyword>
<keyword evidence="7 12" id="KW-0479">Metal-binding</keyword>
<dbReference type="InterPro" id="IPR018495">
    <property type="entry name" value="Succ_DH_cyt_bsu_CS"/>
</dbReference>
<dbReference type="PANTHER" id="PTHR10978:SF5">
    <property type="entry name" value="SUCCINATE DEHYDROGENASE CYTOCHROME B560 SUBUNIT, MITOCHONDRIAL"/>
    <property type="match status" value="1"/>
</dbReference>
<dbReference type="Pfam" id="PF01127">
    <property type="entry name" value="Sdh_cyt"/>
    <property type="match status" value="1"/>
</dbReference>
<dbReference type="InterPro" id="IPR034804">
    <property type="entry name" value="SQR/QFR_C/D"/>
</dbReference>
<comment type="caution">
    <text evidence="14">The sequence shown here is derived from an EMBL/GenBank/DDBJ whole genome shotgun (WGS) entry which is preliminary data.</text>
</comment>
<dbReference type="PANTHER" id="PTHR10978">
    <property type="entry name" value="SUCCINATE DEHYDROGENASE CYTOCHROME B560 SUBUNIT"/>
    <property type="match status" value="1"/>
</dbReference>
<name>A0A2T5BBQ2_MYCDI</name>
<evidence type="ECO:0000256" key="7">
    <source>
        <dbReference type="ARBA" id="ARBA00022723"/>
    </source>
</evidence>
<keyword evidence="15" id="KW-1185">Reference proteome</keyword>
<dbReference type="PIRSF" id="PIRSF000178">
    <property type="entry name" value="SDH_cyt_b560"/>
    <property type="match status" value="1"/>
</dbReference>
<keyword evidence="5 12" id="KW-0349">Heme</keyword>
<dbReference type="SUPFAM" id="SSF81343">
    <property type="entry name" value="Fumarate reductase respiratory complex transmembrane subunits"/>
    <property type="match status" value="1"/>
</dbReference>
<evidence type="ECO:0000313" key="15">
    <source>
        <dbReference type="Proteomes" id="UP000241247"/>
    </source>
</evidence>
<evidence type="ECO:0000313" key="14">
    <source>
        <dbReference type="EMBL" id="PTM96417.1"/>
    </source>
</evidence>
<dbReference type="InterPro" id="IPR000701">
    <property type="entry name" value="SuccDH_FuR_B_TM-su"/>
</dbReference>
<feature type="transmembrane region" description="Helical" evidence="13">
    <location>
        <begin position="107"/>
        <end position="129"/>
    </location>
</feature>
<evidence type="ECO:0000256" key="6">
    <source>
        <dbReference type="ARBA" id="ARBA00022692"/>
    </source>
</evidence>
<evidence type="ECO:0000256" key="3">
    <source>
        <dbReference type="ARBA" id="ARBA00007244"/>
    </source>
</evidence>
<comment type="subcellular location">
    <subcellularLocation>
        <location evidence="2">Membrane</location>
        <topology evidence="2">Multi-pass membrane protein</topology>
    </subcellularLocation>
</comment>
<feature type="transmembrane region" description="Helical" evidence="13">
    <location>
        <begin position="59"/>
        <end position="81"/>
    </location>
</feature>
<feature type="binding site" description="axial binding residue" evidence="12">
    <location>
        <position position="83"/>
    </location>
    <ligand>
        <name>heme</name>
        <dbReference type="ChEBI" id="CHEBI:30413"/>
        <note>ligand shared with second transmembrane subunit</note>
    </ligand>
    <ligandPart>
        <name>Fe</name>
        <dbReference type="ChEBI" id="CHEBI:18248"/>
    </ligandPart>
</feature>
<comment type="similarity">
    <text evidence="3">Belongs to the cytochrome b560 family.</text>
</comment>
<dbReference type="PROSITE" id="PS01000">
    <property type="entry name" value="SDH_CYT_1"/>
    <property type="match status" value="1"/>
</dbReference>
<dbReference type="RefSeq" id="WP_108002467.1">
    <property type="nucleotide sequence ID" value="NZ_JBHEEX010000002.1"/>
</dbReference>
<dbReference type="GO" id="GO:0046872">
    <property type="term" value="F:metal ion binding"/>
    <property type="evidence" value="ECO:0007669"/>
    <property type="project" value="UniProtKB-KW"/>
</dbReference>
<comment type="subunit">
    <text evidence="11">Part of an enzyme complex containing four subunits: a flavoprotein, an iron-sulfur protein, plus two membrane-anchoring proteins, SdhC and SdhD. The complex can form homotrimers.</text>
</comment>
<sequence>MTNVTKSRPLSPHLQIYKPIPTMVMSIMHRITGGALYVGTVLVAWWLIAAAMGEAYFNWVSWFFGTWIGMLILFGYTWVLFHHMLGGIRHLVWDTGHGYEKHLSTRVAMAMPVASAALAVLTWVIGYLVR</sequence>
<accession>A0A2T5BBQ2</accession>
<reference evidence="14 15" key="1">
    <citation type="submission" date="2018-04" db="EMBL/GenBank/DDBJ databases">
        <title>Genomic Encyclopedia of Type Strains, Phase IV (KMG-IV): sequencing the most valuable type-strain genomes for metagenomic binning, comparative biology and taxonomic classification.</title>
        <authorList>
            <person name="Goeker M."/>
        </authorList>
    </citation>
    <scope>NUCLEOTIDE SEQUENCE [LARGE SCALE GENOMIC DNA]</scope>
    <source>
        <strain evidence="14 15">DSM 7138</strain>
    </source>
</reference>
<evidence type="ECO:0000256" key="12">
    <source>
        <dbReference type="PIRSR" id="PIRSR000178-1"/>
    </source>
</evidence>
<keyword evidence="9 12" id="KW-0408">Iron</keyword>
<protein>
    <recommendedName>
        <fullName evidence="4">Succinate dehydrogenase cytochrome b556 subunit</fullName>
    </recommendedName>
</protein>
<evidence type="ECO:0000256" key="5">
    <source>
        <dbReference type="ARBA" id="ARBA00022617"/>
    </source>
</evidence>